<evidence type="ECO:0000313" key="2">
    <source>
        <dbReference type="Proteomes" id="UP000828048"/>
    </source>
</evidence>
<accession>A0ACB7YJD0</accession>
<keyword evidence="2" id="KW-1185">Reference proteome</keyword>
<comment type="caution">
    <text evidence="1">The sequence shown here is derived from an EMBL/GenBank/DDBJ whole genome shotgun (WGS) entry which is preliminary data.</text>
</comment>
<dbReference type="EMBL" id="CM037161">
    <property type="protein sequence ID" value="KAH7853615.1"/>
    <property type="molecule type" value="Genomic_DNA"/>
</dbReference>
<reference evidence="1 2" key="1">
    <citation type="journal article" date="2021" name="Hortic Res">
        <title>High-quality reference genome and annotation aids understanding of berry development for evergreen blueberry (Vaccinium darrowii).</title>
        <authorList>
            <person name="Yu J."/>
            <person name="Hulse-Kemp A.M."/>
            <person name="Babiker E."/>
            <person name="Staton M."/>
        </authorList>
    </citation>
    <scope>NUCLEOTIDE SEQUENCE [LARGE SCALE GENOMIC DNA]</scope>
    <source>
        <strain evidence="2">cv. NJ 8807/NJ 8810</strain>
        <tissue evidence="1">Young leaf</tissue>
    </source>
</reference>
<gene>
    <name evidence="1" type="ORF">Vadar_004753</name>
</gene>
<proteinExistence type="predicted"/>
<sequence>MIMIPLFPLLPLLLLTITIITISKFISPKNRPAIPPGPYQWPVIGNIFQLGKLPHLAITRLAQTHGPLISLKLGSQVLVVGSSPAAAKEILKTHDRVLSGRFVRHEFKTQGSKMHNTAIGLPDECNEQWRSLRSVGRTELFSGKAIESQATLWSGKIAEMVEDLRGKEGSVVEIGDEVLVVALNILGNLVFSRDLVGYDGRKGAVGGGEMRKLLREFGVLYSTPTLTDLFPLLGDWDLNGMNKKFRDIFERMFAICDGIIRHRRKQKTRSGSSQHDLLDTLIKRGLVTDLINPFLLELFSGGVVSATSTITWALAELVKNQEAMQKLREELEKEVGLDNIEQSSLPNLPYLDACVKETMRLHPPVPLLFPHRAMESCNVMGYDIPKDTNVTVNVWAIGRDPSIWDDPLSYKPERFLGSGLDYKGNDHKYLPFGSGRRMCPGQPMGARVVPLVVATLVHLFDWSMPGNIDLANLEMEEKNSMTLVKEKHLCLVPKIRKQVKV</sequence>
<name>A0ACB7YJD0_9ERIC</name>
<evidence type="ECO:0000313" key="1">
    <source>
        <dbReference type="EMBL" id="KAH7853615.1"/>
    </source>
</evidence>
<organism evidence="1 2">
    <name type="scientific">Vaccinium darrowii</name>
    <dbReference type="NCBI Taxonomy" id="229202"/>
    <lineage>
        <taxon>Eukaryota</taxon>
        <taxon>Viridiplantae</taxon>
        <taxon>Streptophyta</taxon>
        <taxon>Embryophyta</taxon>
        <taxon>Tracheophyta</taxon>
        <taxon>Spermatophyta</taxon>
        <taxon>Magnoliopsida</taxon>
        <taxon>eudicotyledons</taxon>
        <taxon>Gunneridae</taxon>
        <taxon>Pentapetalae</taxon>
        <taxon>asterids</taxon>
        <taxon>Ericales</taxon>
        <taxon>Ericaceae</taxon>
        <taxon>Vaccinioideae</taxon>
        <taxon>Vaccinieae</taxon>
        <taxon>Vaccinium</taxon>
    </lineage>
</organism>
<dbReference type="Proteomes" id="UP000828048">
    <property type="component" value="Chromosome 11"/>
</dbReference>
<protein>
    <submittedName>
        <fullName evidence="1">Uncharacterized protein</fullName>
    </submittedName>
</protein>